<feature type="region of interest" description="Disordered" evidence="1">
    <location>
        <begin position="82"/>
        <end position="118"/>
    </location>
</feature>
<proteinExistence type="predicted"/>
<reference evidence="2 3" key="1">
    <citation type="journal article" date="2019" name="Sci. Rep.">
        <title>A high-quality genome of Eragrostis curvula grass provides insights into Poaceae evolution and supports new strategies to enhance forage quality.</title>
        <authorList>
            <person name="Carballo J."/>
            <person name="Santos B.A.C.M."/>
            <person name="Zappacosta D."/>
            <person name="Garbus I."/>
            <person name="Selva J.P."/>
            <person name="Gallo C.A."/>
            <person name="Diaz A."/>
            <person name="Albertini E."/>
            <person name="Caccamo M."/>
            <person name="Echenique V."/>
        </authorList>
    </citation>
    <scope>NUCLEOTIDE SEQUENCE [LARGE SCALE GENOMIC DNA]</scope>
    <source>
        <strain evidence="3">cv. Victoria</strain>
        <tissue evidence="2">Leaf</tissue>
    </source>
</reference>
<evidence type="ECO:0000313" key="2">
    <source>
        <dbReference type="EMBL" id="TVU20469.1"/>
    </source>
</evidence>
<comment type="caution">
    <text evidence="2">The sequence shown here is derived from an EMBL/GenBank/DDBJ whole genome shotgun (WGS) entry which is preliminary data.</text>
</comment>
<dbReference type="EMBL" id="RWGY01000029">
    <property type="protein sequence ID" value="TVU20469.1"/>
    <property type="molecule type" value="Genomic_DNA"/>
</dbReference>
<dbReference type="Proteomes" id="UP000324897">
    <property type="component" value="Chromosome 7"/>
</dbReference>
<dbReference type="Gramene" id="TVU20469">
    <property type="protein sequence ID" value="TVU20469"/>
    <property type="gene ID" value="EJB05_36677"/>
</dbReference>
<accession>A0A5J9U9R2</accession>
<protein>
    <submittedName>
        <fullName evidence="2">Uncharacterized protein</fullName>
    </submittedName>
</protein>
<feature type="non-terminal residue" evidence="2">
    <location>
        <position position="1"/>
    </location>
</feature>
<gene>
    <name evidence="2" type="ORF">EJB05_36677</name>
</gene>
<keyword evidence="3" id="KW-1185">Reference proteome</keyword>
<dbReference type="AlphaFoldDB" id="A0A5J9U9R2"/>
<evidence type="ECO:0000256" key="1">
    <source>
        <dbReference type="SAM" id="MobiDB-lite"/>
    </source>
</evidence>
<evidence type="ECO:0000313" key="3">
    <source>
        <dbReference type="Proteomes" id="UP000324897"/>
    </source>
</evidence>
<organism evidence="2 3">
    <name type="scientific">Eragrostis curvula</name>
    <name type="common">weeping love grass</name>
    <dbReference type="NCBI Taxonomy" id="38414"/>
    <lineage>
        <taxon>Eukaryota</taxon>
        <taxon>Viridiplantae</taxon>
        <taxon>Streptophyta</taxon>
        <taxon>Embryophyta</taxon>
        <taxon>Tracheophyta</taxon>
        <taxon>Spermatophyta</taxon>
        <taxon>Magnoliopsida</taxon>
        <taxon>Liliopsida</taxon>
        <taxon>Poales</taxon>
        <taxon>Poaceae</taxon>
        <taxon>PACMAD clade</taxon>
        <taxon>Chloridoideae</taxon>
        <taxon>Eragrostideae</taxon>
        <taxon>Eragrostidinae</taxon>
        <taxon>Eragrostis</taxon>
    </lineage>
</organism>
<sequence>MVPKCITKEDELMYELLSRRCETSETVKLCYTKGIAKETELILDMLKRNHPDAYCEYLLSNTLRRFAATALAKLELELAGRTAGTDGDGTHKGDSTVGDLNREGSDSVGNSKEDMSQH</sequence>
<name>A0A5J9U9R2_9POAL</name>
<feature type="compositionally biased region" description="Basic and acidic residues" evidence="1">
    <location>
        <begin position="88"/>
        <end position="118"/>
    </location>
</feature>